<evidence type="ECO:0000313" key="1">
    <source>
        <dbReference type="EMBL" id="MPN30665.1"/>
    </source>
</evidence>
<sequence length="139" mass="16135">MRPAHYFSELHDQRGVEVMNVQKALRVERHISKLGANHVRTIGCQNSIRPGASADVLKQFALDLKVFNNRFNHKIRLRGSRVDILRKRKICRDFIRLFLHDAAFCHTSRQIIRSPCLRLFYCGGKRITENDLIVVRAAV</sequence>
<reference evidence="1" key="1">
    <citation type="submission" date="2019-08" db="EMBL/GenBank/DDBJ databases">
        <authorList>
            <person name="Kucharzyk K."/>
            <person name="Murdoch R.W."/>
            <person name="Higgins S."/>
            <person name="Loffler F."/>
        </authorList>
    </citation>
    <scope>NUCLEOTIDE SEQUENCE</scope>
</reference>
<comment type="caution">
    <text evidence="1">The sequence shown here is derived from an EMBL/GenBank/DDBJ whole genome shotgun (WGS) entry which is preliminary data.</text>
</comment>
<name>A0A645GV47_9ZZZZ</name>
<proteinExistence type="predicted"/>
<gene>
    <name evidence="1" type="ORF">SDC9_178136</name>
</gene>
<dbReference type="EMBL" id="VSSQ01081872">
    <property type="protein sequence ID" value="MPN30665.1"/>
    <property type="molecule type" value="Genomic_DNA"/>
</dbReference>
<organism evidence="1">
    <name type="scientific">bioreactor metagenome</name>
    <dbReference type="NCBI Taxonomy" id="1076179"/>
    <lineage>
        <taxon>unclassified sequences</taxon>
        <taxon>metagenomes</taxon>
        <taxon>ecological metagenomes</taxon>
    </lineage>
</organism>
<dbReference type="AlphaFoldDB" id="A0A645GV47"/>
<accession>A0A645GV47</accession>
<protein>
    <submittedName>
        <fullName evidence="1">Uncharacterized protein</fullName>
    </submittedName>
</protein>